<protein>
    <recommendedName>
        <fullName evidence="4">protein-serine/threonine phosphatase</fullName>
        <ecNumber evidence="4">3.1.3.16</ecNumber>
    </recommendedName>
</protein>
<name>A0AAV8E024_9POAL</name>
<evidence type="ECO:0000256" key="3">
    <source>
        <dbReference type="ARBA" id="ARBA00006702"/>
    </source>
</evidence>
<dbReference type="PROSITE" id="PS51746">
    <property type="entry name" value="PPM_2"/>
    <property type="match status" value="1"/>
</dbReference>
<evidence type="ECO:0000256" key="1">
    <source>
        <dbReference type="ARBA" id="ARBA00001936"/>
    </source>
</evidence>
<sequence>MAGRYFSRLFGCSANGMGSNDNPITSIEGDQCKKRRHYQREKKLAQHLYGQYSMALVQANSENEDRCQLVSGPLSNVPGGPTGVFVGIYDGHAGDICSQFVLDNLFNDLKTAITDQHINEVNPFTIQQAYLSTEEKFLVHARANWGQNGKLASTGSCCLSGVMHGHTLYVANAGDSRAVLARWGVGDENAEAVQLSIDCNANDAQQRDELRAEHQDDPNLLKLRNGRWLVRDRIEVTRAIGDVYLKFSEFNRFPLQARFRLQHSILRPILKAEPIVEAYQLDEHDKFVIFASNGLWGEVTNEQAVTVVRASPRSGAARALLREALVRASHRHNMQYQQLINLPLDNKRSFHDDISIVILFFDTLPEPVNIPVVELL</sequence>
<evidence type="ECO:0000256" key="4">
    <source>
        <dbReference type="ARBA" id="ARBA00013081"/>
    </source>
</evidence>
<dbReference type="InterPro" id="IPR001932">
    <property type="entry name" value="PPM-type_phosphatase-like_dom"/>
</dbReference>
<comment type="catalytic activity">
    <reaction evidence="10">
        <text>O-phospho-L-seryl-[protein] + H2O = L-seryl-[protein] + phosphate</text>
        <dbReference type="Rhea" id="RHEA:20629"/>
        <dbReference type="Rhea" id="RHEA-COMP:9863"/>
        <dbReference type="Rhea" id="RHEA-COMP:11604"/>
        <dbReference type="ChEBI" id="CHEBI:15377"/>
        <dbReference type="ChEBI" id="CHEBI:29999"/>
        <dbReference type="ChEBI" id="CHEBI:43474"/>
        <dbReference type="ChEBI" id="CHEBI:83421"/>
        <dbReference type="EC" id="3.1.3.16"/>
    </reaction>
</comment>
<dbReference type="InterPro" id="IPR015655">
    <property type="entry name" value="PP2C"/>
</dbReference>
<dbReference type="EC" id="3.1.3.16" evidence="4"/>
<dbReference type="GO" id="GO:0004722">
    <property type="term" value="F:protein serine/threonine phosphatase activity"/>
    <property type="evidence" value="ECO:0007669"/>
    <property type="project" value="UniProtKB-EC"/>
</dbReference>
<keyword evidence="15" id="KW-1185">Reference proteome</keyword>
<dbReference type="CDD" id="cd00143">
    <property type="entry name" value="PP2Cc"/>
    <property type="match status" value="1"/>
</dbReference>
<dbReference type="SMART" id="SM00332">
    <property type="entry name" value="PP2Cc"/>
    <property type="match status" value="1"/>
</dbReference>
<comment type="cofactor">
    <cofactor evidence="2">
        <name>Mg(2+)</name>
        <dbReference type="ChEBI" id="CHEBI:18420"/>
    </cofactor>
</comment>
<dbReference type="EMBL" id="JAMFTS010000003">
    <property type="protein sequence ID" value="KAJ4772764.1"/>
    <property type="molecule type" value="Genomic_DNA"/>
</dbReference>
<gene>
    <name evidence="14" type="ORF">LUZ62_057021</name>
</gene>
<evidence type="ECO:0000256" key="6">
    <source>
        <dbReference type="ARBA" id="ARBA00022801"/>
    </source>
</evidence>
<evidence type="ECO:0000256" key="9">
    <source>
        <dbReference type="ARBA" id="ARBA00023211"/>
    </source>
</evidence>
<evidence type="ECO:0000256" key="11">
    <source>
        <dbReference type="ARBA" id="ARBA00048336"/>
    </source>
</evidence>
<dbReference type="Proteomes" id="UP001140206">
    <property type="component" value="Chromosome 3"/>
</dbReference>
<evidence type="ECO:0000256" key="5">
    <source>
        <dbReference type="ARBA" id="ARBA00022723"/>
    </source>
</evidence>
<dbReference type="GO" id="GO:0046872">
    <property type="term" value="F:metal ion binding"/>
    <property type="evidence" value="ECO:0007669"/>
    <property type="project" value="UniProtKB-KW"/>
</dbReference>
<evidence type="ECO:0000256" key="10">
    <source>
        <dbReference type="ARBA" id="ARBA00047761"/>
    </source>
</evidence>
<dbReference type="PANTHER" id="PTHR47992">
    <property type="entry name" value="PROTEIN PHOSPHATASE"/>
    <property type="match status" value="1"/>
</dbReference>
<comment type="catalytic activity">
    <reaction evidence="11">
        <text>O-phospho-L-threonyl-[protein] + H2O = L-threonyl-[protein] + phosphate</text>
        <dbReference type="Rhea" id="RHEA:47004"/>
        <dbReference type="Rhea" id="RHEA-COMP:11060"/>
        <dbReference type="Rhea" id="RHEA-COMP:11605"/>
        <dbReference type="ChEBI" id="CHEBI:15377"/>
        <dbReference type="ChEBI" id="CHEBI:30013"/>
        <dbReference type="ChEBI" id="CHEBI:43474"/>
        <dbReference type="ChEBI" id="CHEBI:61977"/>
        <dbReference type="EC" id="3.1.3.16"/>
    </reaction>
</comment>
<evidence type="ECO:0000256" key="12">
    <source>
        <dbReference type="RuleBase" id="RU003465"/>
    </source>
</evidence>
<dbReference type="PROSITE" id="PS01032">
    <property type="entry name" value="PPM_1"/>
    <property type="match status" value="1"/>
</dbReference>
<dbReference type="Pfam" id="PF00481">
    <property type="entry name" value="PP2C"/>
    <property type="match status" value="1"/>
</dbReference>
<evidence type="ECO:0000256" key="8">
    <source>
        <dbReference type="ARBA" id="ARBA00022912"/>
    </source>
</evidence>
<keyword evidence="7" id="KW-0460">Magnesium</keyword>
<keyword evidence="8 12" id="KW-0904">Protein phosphatase</keyword>
<dbReference type="InterPro" id="IPR036457">
    <property type="entry name" value="PPM-type-like_dom_sf"/>
</dbReference>
<organism evidence="14 15">
    <name type="scientific">Rhynchospora pubera</name>
    <dbReference type="NCBI Taxonomy" id="906938"/>
    <lineage>
        <taxon>Eukaryota</taxon>
        <taxon>Viridiplantae</taxon>
        <taxon>Streptophyta</taxon>
        <taxon>Embryophyta</taxon>
        <taxon>Tracheophyta</taxon>
        <taxon>Spermatophyta</taxon>
        <taxon>Magnoliopsida</taxon>
        <taxon>Liliopsida</taxon>
        <taxon>Poales</taxon>
        <taxon>Cyperaceae</taxon>
        <taxon>Cyperoideae</taxon>
        <taxon>Rhynchosporeae</taxon>
        <taxon>Rhynchospora</taxon>
    </lineage>
</organism>
<proteinExistence type="inferred from homology"/>
<comment type="similarity">
    <text evidence="3 12">Belongs to the PP2C family.</text>
</comment>
<accession>A0AAV8E024</accession>
<evidence type="ECO:0000259" key="13">
    <source>
        <dbReference type="PROSITE" id="PS51746"/>
    </source>
</evidence>
<keyword evidence="9" id="KW-0464">Manganese</keyword>
<dbReference type="InterPro" id="IPR000222">
    <property type="entry name" value="PP2C_BS"/>
</dbReference>
<evidence type="ECO:0000313" key="15">
    <source>
        <dbReference type="Proteomes" id="UP001140206"/>
    </source>
</evidence>
<comment type="caution">
    <text evidence="14">The sequence shown here is derived from an EMBL/GenBank/DDBJ whole genome shotgun (WGS) entry which is preliminary data.</text>
</comment>
<feature type="domain" description="PPM-type phosphatase" evidence="13">
    <location>
        <begin position="48"/>
        <end position="361"/>
    </location>
</feature>
<comment type="cofactor">
    <cofactor evidence="1">
        <name>Mn(2+)</name>
        <dbReference type="ChEBI" id="CHEBI:29035"/>
    </cofactor>
</comment>
<keyword evidence="6 12" id="KW-0378">Hydrolase</keyword>
<dbReference type="AlphaFoldDB" id="A0AAV8E024"/>
<dbReference type="Gene3D" id="3.60.40.10">
    <property type="entry name" value="PPM-type phosphatase domain"/>
    <property type="match status" value="1"/>
</dbReference>
<reference evidence="14" key="1">
    <citation type="submission" date="2022-08" db="EMBL/GenBank/DDBJ databases">
        <authorList>
            <person name="Marques A."/>
        </authorList>
    </citation>
    <scope>NUCLEOTIDE SEQUENCE</scope>
    <source>
        <strain evidence="14">RhyPub2mFocal</strain>
        <tissue evidence="14">Leaves</tissue>
    </source>
</reference>
<evidence type="ECO:0000256" key="7">
    <source>
        <dbReference type="ARBA" id="ARBA00022842"/>
    </source>
</evidence>
<dbReference type="SUPFAM" id="SSF81606">
    <property type="entry name" value="PP2C-like"/>
    <property type="match status" value="1"/>
</dbReference>
<evidence type="ECO:0000313" key="14">
    <source>
        <dbReference type="EMBL" id="KAJ4772764.1"/>
    </source>
</evidence>
<evidence type="ECO:0000256" key="2">
    <source>
        <dbReference type="ARBA" id="ARBA00001946"/>
    </source>
</evidence>
<keyword evidence="5" id="KW-0479">Metal-binding</keyword>